<proteinExistence type="predicted"/>
<accession>A0ACC2NBY9</accession>
<protein>
    <submittedName>
        <fullName evidence="1">Uncharacterized protein</fullName>
    </submittedName>
</protein>
<keyword evidence="2" id="KW-1185">Reference proteome</keyword>
<comment type="caution">
    <text evidence="1">The sequence shown here is derived from an EMBL/GenBank/DDBJ whole genome shotgun (WGS) entry which is preliminary data.</text>
</comment>
<gene>
    <name evidence="1" type="ORF">QAD02_010136</name>
</gene>
<reference evidence="1" key="1">
    <citation type="submission" date="2023-04" db="EMBL/GenBank/DDBJ databases">
        <title>A chromosome-level genome assembly of the parasitoid wasp Eretmocerus hayati.</title>
        <authorList>
            <person name="Zhong Y."/>
            <person name="Liu S."/>
            <person name="Liu Y."/>
        </authorList>
    </citation>
    <scope>NUCLEOTIDE SEQUENCE</scope>
    <source>
        <strain evidence="1">ZJU_SS_LIU_2023</strain>
    </source>
</reference>
<dbReference type="EMBL" id="CM056744">
    <property type="protein sequence ID" value="KAJ8668473.1"/>
    <property type="molecule type" value="Genomic_DNA"/>
</dbReference>
<evidence type="ECO:0000313" key="2">
    <source>
        <dbReference type="Proteomes" id="UP001239111"/>
    </source>
</evidence>
<organism evidence="1 2">
    <name type="scientific">Eretmocerus hayati</name>
    <dbReference type="NCBI Taxonomy" id="131215"/>
    <lineage>
        <taxon>Eukaryota</taxon>
        <taxon>Metazoa</taxon>
        <taxon>Ecdysozoa</taxon>
        <taxon>Arthropoda</taxon>
        <taxon>Hexapoda</taxon>
        <taxon>Insecta</taxon>
        <taxon>Pterygota</taxon>
        <taxon>Neoptera</taxon>
        <taxon>Endopterygota</taxon>
        <taxon>Hymenoptera</taxon>
        <taxon>Apocrita</taxon>
        <taxon>Proctotrupomorpha</taxon>
        <taxon>Chalcidoidea</taxon>
        <taxon>Aphelinidae</taxon>
        <taxon>Aphelininae</taxon>
        <taxon>Eretmocerus</taxon>
    </lineage>
</organism>
<sequence length="569" mass="65718">MKYFFPDEEVDGQDFLDLTLDVLQNTMKLKFGPASKVMRVVKQFKSSVWEKESNPRVPTSAGDSNHSCDLSVRNHVHESSVTKDAASTVPESIHPDEANKPPKKRSLKRLFDTDSLRFSRFGTVRDTLVMYKAEEIIEKALARPLSDSDRQELVNILVAEMKEVYGSYYPPTDMKVAAARAIVTEFPKMYDPCENLGFRYLYDPDTGNGFIAFRFWNIRKLLPDHEKKNGGKKTKMSDSPQCIESDDLLSAEELKSKVDRMKFMSPETEKQDAITLLLRETHNDRRKWVLDFGPSVREIHDEYPRLWDYDGEMMQKEFRYIFQDKDEKFTKFPDLYCKKILAYVKNSRKFIYDLLEDITDGNLRALLCLMEILSVCNSAKNVQKSVIVRRQNSGTKNKKKTAEKLGKKKVPENNEHDENGRQGGEKDDSSDADRSGESKVKELQYHSKKMERFIRIVPEGTSAVKFAKDVVKKSNKSIQPYIICVKGREKDTFFISCDGFLINGHDRHSFAVTVDLLFKIFYVFNLHYPTGLQNFYGFMEKYIYDFDKKELPSSVASCHIAILNTPITD</sequence>
<evidence type="ECO:0000313" key="1">
    <source>
        <dbReference type="EMBL" id="KAJ8668473.1"/>
    </source>
</evidence>
<dbReference type="Proteomes" id="UP001239111">
    <property type="component" value="Chromosome 4"/>
</dbReference>
<name>A0ACC2NBY9_9HYME</name>